<proteinExistence type="predicted"/>
<sequence length="198" mass="23885">MIEVLSCLTKEEWMCFIESYVKYCSKRRQQLVLLRAAMVFQLLLYSSFSLFRGLYFILSQARYPWSFAYLSMVMQIYTDKIFITLIFLVFFLYYLYRIYVLFSPSYIKKKMDKFFNQEDFQECQVQLTDEFVSAYSDSIDLRLNWKWIIKVFNTNELIVLFWTDSQCIVISKLMISEEILERINTKIDTCFLGSVINL</sequence>
<gene>
    <name evidence="2" type="ORF">JZO67_004659</name>
</gene>
<evidence type="ECO:0000313" key="3">
    <source>
        <dbReference type="Proteomes" id="UP000664357"/>
    </source>
</evidence>
<keyword evidence="1" id="KW-0472">Membrane</keyword>
<feature type="transmembrane region" description="Helical" evidence="1">
    <location>
        <begin position="81"/>
        <end position="102"/>
    </location>
</feature>
<keyword evidence="3" id="KW-1185">Reference proteome</keyword>
<evidence type="ECO:0000256" key="1">
    <source>
        <dbReference type="SAM" id="Phobius"/>
    </source>
</evidence>
<keyword evidence="1" id="KW-0812">Transmembrane</keyword>
<evidence type="ECO:0008006" key="4">
    <source>
        <dbReference type="Google" id="ProtNLM"/>
    </source>
</evidence>
<evidence type="ECO:0000313" key="2">
    <source>
        <dbReference type="EMBL" id="MEO1772677.1"/>
    </source>
</evidence>
<dbReference type="EMBL" id="JAFREL020000005">
    <property type="protein sequence ID" value="MEO1772677.1"/>
    <property type="molecule type" value="Genomic_DNA"/>
</dbReference>
<organism evidence="2 3">
    <name type="scientific">Candidatus Enterococcus ferrettii</name>
    <dbReference type="NCBI Taxonomy" id="2815324"/>
    <lineage>
        <taxon>Bacteria</taxon>
        <taxon>Bacillati</taxon>
        <taxon>Bacillota</taxon>
        <taxon>Bacilli</taxon>
        <taxon>Lactobacillales</taxon>
        <taxon>Enterococcaceae</taxon>
        <taxon>Enterococcus</taxon>
    </lineage>
</organism>
<keyword evidence="1" id="KW-1133">Transmembrane helix</keyword>
<name>A0ABV0EY33_9ENTE</name>
<dbReference type="RefSeq" id="WP_207703602.1">
    <property type="nucleotide sequence ID" value="NZ_JAFREL020000005.1"/>
</dbReference>
<protein>
    <recommendedName>
        <fullName evidence="4">YcxB-like protein domain-containing protein</fullName>
    </recommendedName>
</protein>
<reference evidence="2 3" key="1">
    <citation type="submission" date="2021-03" db="EMBL/GenBank/DDBJ databases">
        <authorList>
            <person name="Gilmore M.S."/>
            <person name="Schwartzman J."/>
            <person name="Van Tyne D."/>
            <person name="Martin M."/>
            <person name="Earl A.M."/>
            <person name="Manson A.L."/>
            <person name="Straub T."/>
            <person name="Salamzade R."/>
            <person name="Saavedra J."/>
            <person name="Lebreton F."/>
            <person name="Prichula J."/>
            <person name="Schaufler K."/>
            <person name="Gaca A."/>
            <person name="Sgardioli B."/>
            <person name="Wagenaar J."/>
            <person name="Strong T."/>
        </authorList>
    </citation>
    <scope>NUCLEOTIDE SEQUENCE [LARGE SCALE GENOMIC DNA]</scope>
    <source>
        <strain evidence="2 3">665A</strain>
    </source>
</reference>
<dbReference type="Proteomes" id="UP000664357">
    <property type="component" value="Unassembled WGS sequence"/>
</dbReference>
<reference evidence="2 3" key="2">
    <citation type="submission" date="2024-02" db="EMBL/GenBank/DDBJ databases">
        <title>The Genome Sequence of Enterococcus sp. DIV0159.</title>
        <authorList>
            <person name="Earl A."/>
            <person name="Manson A."/>
            <person name="Gilmore M."/>
            <person name="Sanders J."/>
            <person name="Shea T."/>
            <person name="Howe W."/>
            <person name="Livny J."/>
            <person name="Cuomo C."/>
            <person name="Neafsey D."/>
            <person name="Birren B."/>
        </authorList>
    </citation>
    <scope>NUCLEOTIDE SEQUENCE [LARGE SCALE GENOMIC DNA]</scope>
    <source>
        <strain evidence="2 3">665A</strain>
    </source>
</reference>
<comment type="caution">
    <text evidence="2">The sequence shown here is derived from an EMBL/GenBank/DDBJ whole genome shotgun (WGS) entry which is preliminary data.</text>
</comment>
<accession>A0ABV0EY33</accession>
<feature type="transmembrane region" description="Helical" evidence="1">
    <location>
        <begin position="32"/>
        <end position="58"/>
    </location>
</feature>